<organism evidence="2 3">
    <name type="scientific">Araneus ventricosus</name>
    <name type="common">Orbweaver spider</name>
    <name type="synonym">Epeira ventricosa</name>
    <dbReference type="NCBI Taxonomy" id="182803"/>
    <lineage>
        <taxon>Eukaryota</taxon>
        <taxon>Metazoa</taxon>
        <taxon>Ecdysozoa</taxon>
        <taxon>Arthropoda</taxon>
        <taxon>Chelicerata</taxon>
        <taxon>Arachnida</taxon>
        <taxon>Araneae</taxon>
        <taxon>Araneomorphae</taxon>
        <taxon>Entelegynae</taxon>
        <taxon>Araneoidea</taxon>
        <taxon>Araneidae</taxon>
        <taxon>Araneus</taxon>
    </lineage>
</organism>
<proteinExistence type="predicted"/>
<evidence type="ECO:0000256" key="1">
    <source>
        <dbReference type="SAM" id="MobiDB-lite"/>
    </source>
</evidence>
<accession>A0A4Y2EBI9</accession>
<gene>
    <name evidence="2" type="ORF">AVEN_153408_1</name>
</gene>
<name>A0A4Y2EBI9_ARAVE</name>
<evidence type="ECO:0000313" key="2">
    <source>
        <dbReference type="EMBL" id="GBM25224.1"/>
    </source>
</evidence>
<reference evidence="2 3" key="1">
    <citation type="journal article" date="2019" name="Sci. Rep.">
        <title>Orb-weaving spider Araneus ventricosus genome elucidates the spidroin gene catalogue.</title>
        <authorList>
            <person name="Kono N."/>
            <person name="Nakamura H."/>
            <person name="Ohtoshi R."/>
            <person name="Moran D.A.P."/>
            <person name="Shinohara A."/>
            <person name="Yoshida Y."/>
            <person name="Fujiwara M."/>
            <person name="Mori M."/>
            <person name="Tomita M."/>
            <person name="Arakawa K."/>
        </authorList>
    </citation>
    <scope>NUCLEOTIDE SEQUENCE [LARGE SCALE GENOMIC DNA]</scope>
</reference>
<evidence type="ECO:0000313" key="3">
    <source>
        <dbReference type="Proteomes" id="UP000499080"/>
    </source>
</evidence>
<feature type="region of interest" description="Disordered" evidence="1">
    <location>
        <begin position="1"/>
        <end position="24"/>
    </location>
</feature>
<dbReference type="Proteomes" id="UP000499080">
    <property type="component" value="Unassembled WGS sequence"/>
</dbReference>
<sequence>MLSQMRLEPPYEPSNIGGSPLEPKFKPRSSYLEAKTVSNPSLLVVSQRQRALRALFYNSLFLFGFENSNKQTSIFFAAPPSIGIHLCLLSSLYCTTDRCCRVYTMPL</sequence>
<comment type="caution">
    <text evidence="2">The sequence shown here is derived from an EMBL/GenBank/DDBJ whole genome shotgun (WGS) entry which is preliminary data.</text>
</comment>
<protein>
    <submittedName>
        <fullName evidence="2">Uncharacterized protein</fullName>
    </submittedName>
</protein>
<dbReference type="AlphaFoldDB" id="A0A4Y2EBI9"/>
<dbReference type="EMBL" id="BGPR01000533">
    <property type="protein sequence ID" value="GBM25224.1"/>
    <property type="molecule type" value="Genomic_DNA"/>
</dbReference>
<keyword evidence="3" id="KW-1185">Reference proteome</keyword>